<dbReference type="Gene3D" id="3.40.50.300">
    <property type="entry name" value="P-loop containing nucleotide triphosphate hydrolases"/>
    <property type="match status" value="1"/>
</dbReference>
<dbReference type="EMBL" id="CM004388">
    <property type="protein sequence ID" value="OAY58634.1"/>
    <property type="molecule type" value="Genomic_DNA"/>
</dbReference>
<dbReference type="Pfam" id="PF01712">
    <property type="entry name" value="dNK"/>
    <property type="match status" value="1"/>
</dbReference>
<proteinExistence type="predicted"/>
<keyword evidence="4" id="KW-1185">Reference proteome</keyword>
<dbReference type="STRING" id="3983.A0A2C9WFG7"/>
<protein>
    <recommendedName>
        <fullName evidence="2">Deoxynucleoside kinase domain-containing protein</fullName>
    </recommendedName>
</protein>
<dbReference type="OrthoDB" id="567086at2759"/>
<dbReference type="InterPro" id="IPR031314">
    <property type="entry name" value="DNK_dom"/>
</dbReference>
<dbReference type="GO" id="GO:0005737">
    <property type="term" value="C:cytoplasm"/>
    <property type="evidence" value="ECO:0000318"/>
    <property type="project" value="GO_Central"/>
</dbReference>
<feature type="domain" description="Deoxynucleoside kinase" evidence="2">
    <location>
        <begin position="273"/>
        <end position="527"/>
    </location>
</feature>
<feature type="compositionally biased region" description="Basic and acidic residues" evidence="1">
    <location>
        <begin position="150"/>
        <end position="166"/>
    </location>
</feature>
<evidence type="ECO:0000256" key="1">
    <source>
        <dbReference type="SAM" id="MobiDB-lite"/>
    </source>
</evidence>
<name>A0A2C9WFG7_MANES</name>
<evidence type="ECO:0000313" key="3">
    <source>
        <dbReference type="EMBL" id="OAY58634.1"/>
    </source>
</evidence>
<dbReference type="CDD" id="cd01673">
    <property type="entry name" value="dNK"/>
    <property type="match status" value="1"/>
</dbReference>
<dbReference type="AlphaFoldDB" id="A0A2C9WFG7"/>
<dbReference type="InterPro" id="IPR027417">
    <property type="entry name" value="P-loop_NTPase"/>
</dbReference>
<dbReference type="PANTHER" id="PTHR10513:SF35">
    <property type="entry name" value="DEOXYADENOSINE KINASE"/>
    <property type="match status" value="1"/>
</dbReference>
<organism evidence="3 4">
    <name type="scientific">Manihot esculenta</name>
    <name type="common">Cassava</name>
    <name type="synonym">Jatropha manihot</name>
    <dbReference type="NCBI Taxonomy" id="3983"/>
    <lineage>
        <taxon>Eukaryota</taxon>
        <taxon>Viridiplantae</taxon>
        <taxon>Streptophyta</taxon>
        <taxon>Embryophyta</taxon>
        <taxon>Tracheophyta</taxon>
        <taxon>Spermatophyta</taxon>
        <taxon>Magnoliopsida</taxon>
        <taxon>eudicotyledons</taxon>
        <taxon>Gunneridae</taxon>
        <taxon>Pentapetalae</taxon>
        <taxon>rosids</taxon>
        <taxon>fabids</taxon>
        <taxon>Malpighiales</taxon>
        <taxon>Euphorbiaceae</taxon>
        <taxon>Crotonoideae</taxon>
        <taxon>Manihoteae</taxon>
        <taxon>Manihot</taxon>
    </lineage>
</organism>
<comment type="caution">
    <text evidence="3">The sequence shown here is derived from an EMBL/GenBank/DDBJ whole genome shotgun (WGS) entry which is preliminary data.</text>
</comment>
<dbReference type="PROSITE" id="PS51257">
    <property type="entry name" value="PROKAR_LIPOPROTEIN"/>
    <property type="match status" value="1"/>
</dbReference>
<dbReference type="PANTHER" id="PTHR10513">
    <property type="entry name" value="DEOXYNUCLEOSIDE KINASE"/>
    <property type="match status" value="1"/>
</dbReference>
<reference evidence="4" key="1">
    <citation type="journal article" date="2016" name="Nat. Biotechnol.">
        <title>Sequencing wild and cultivated cassava and related species reveals extensive interspecific hybridization and genetic diversity.</title>
        <authorList>
            <person name="Bredeson J.V."/>
            <person name="Lyons J.B."/>
            <person name="Prochnik S.E."/>
            <person name="Wu G.A."/>
            <person name="Ha C.M."/>
            <person name="Edsinger-Gonzales E."/>
            <person name="Grimwood J."/>
            <person name="Schmutz J."/>
            <person name="Rabbi I.Y."/>
            <person name="Egesi C."/>
            <person name="Nauluvula P."/>
            <person name="Lebot V."/>
            <person name="Ndunguru J."/>
            <person name="Mkamilo G."/>
            <person name="Bart R.S."/>
            <person name="Setter T.L."/>
            <person name="Gleadow R.M."/>
            <person name="Kulakow P."/>
            <person name="Ferguson M.E."/>
            <person name="Rounsley S."/>
            <person name="Rokhsar D.S."/>
        </authorList>
    </citation>
    <scope>NUCLEOTIDE SEQUENCE [LARGE SCALE GENOMIC DNA]</scope>
    <source>
        <strain evidence="4">cv. AM560-2</strain>
    </source>
</reference>
<sequence>MQKLLQKNPSSSLLCTSATTSFLSLSCKEKPRNCLYFNSNRIPSLFLTLKPYTSLSMPIATVGGGGGSSLAACVARKAIVRPTLPSRFSSNSYSGCRCASDNRTIKTPLRAWVVARPAWNHTAAGAGPEGNVTTAAAAAVEGGKGCDGGNSEKRGKNEKTSEEKTGRMNRRQRGSSEVVGNADLLTIPGVGPKNLRKLVEKGLRGVAELKQLYKDKFLGKANETMVEYLQSSVGIIHKNHAESITTFVKESVDEELNDINTDVKAALKKRITFCVEGNISVGKTTFLHRIVSDTIELRDLVEVVPEPIDKWQNIGPDHFNILDAFYAEPQRYAYTFQNYVFVTRVMQEKESSAGVKPLRLMERSVFSDRMVFVRAVHEAKWMNEMEINIYDSWFDPVVSVLPGLIPDGFIYLRASPDTCHKRMKLRKRAEEGGVSLDYLRDLHEKHESWLFPFQSGNHGVLSVSKPPLQLDNALHPEIRDRVFYLEGDHMHSSIQKVPALVLDCEANIDFSRDIEAKEHYARQVAEFFKYVKNRKEVSPSKPGEGGMSNRQVLLPHEGGLFLPSQKHFPESALRSLDFRRTMSFMSGQ</sequence>
<evidence type="ECO:0000259" key="2">
    <source>
        <dbReference type="Pfam" id="PF01712"/>
    </source>
</evidence>
<dbReference type="InterPro" id="IPR050566">
    <property type="entry name" value="Deoxyribonucleoside_kinase"/>
</dbReference>
<dbReference type="Proteomes" id="UP000091857">
    <property type="component" value="Chromosome 2"/>
</dbReference>
<accession>A0A2C9WFG7</accession>
<dbReference type="SUPFAM" id="SSF52540">
    <property type="entry name" value="P-loop containing nucleoside triphosphate hydrolases"/>
    <property type="match status" value="1"/>
</dbReference>
<evidence type="ECO:0000313" key="4">
    <source>
        <dbReference type="Proteomes" id="UP000091857"/>
    </source>
</evidence>
<dbReference type="OMA" id="SCRCSIG"/>
<feature type="region of interest" description="Disordered" evidence="1">
    <location>
        <begin position="142"/>
        <end position="177"/>
    </location>
</feature>
<dbReference type="Gramene" id="Manes.02G194600.1.v8.1">
    <property type="protein sequence ID" value="Manes.02G194600.1.v8.1.CDS"/>
    <property type="gene ID" value="Manes.02G194600.v8.1"/>
</dbReference>
<gene>
    <name evidence="3" type="ORF">MANES_02G194600v8</name>
</gene>
<dbReference type="GO" id="GO:0019136">
    <property type="term" value="F:deoxynucleoside kinase activity"/>
    <property type="evidence" value="ECO:0000318"/>
    <property type="project" value="GO_Central"/>
</dbReference>